<protein>
    <submittedName>
        <fullName evidence="7">TetR/AcrR family transcriptional regulator</fullName>
    </submittedName>
</protein>
<feature type="domain" description="HTH tetR-type" evidence="6">
    <location>
        <begin position="19"/>
        <end position="79"/>
    </location>
</feature>
<evidence type="ECO:0000313" key="8">
    <source>
        <dbReference type="Proteomes" id="UP001199469"/>
    </source>
</evidence>
<gene>
    <name evidence="7" type="ORF">LQ327_14760</name>
</gene>
<keyword evidence="8" id="KW-1185">Reference proteome</keyword>
<dbReference type="PROSITE" id="PS50977">
    <property type="entry name" value="HTH_TETR_2"/>
    <property type="match status" value="1"/>
</dbReference>
<evidence type="ECO:0000256" key="1">
    <source>
        <dbReference type="ARBA" id="ARBA00023015"/>
    </source>
</evidence>
<dbReference type="Gene3D" id="1.10.357.10">
    <property type="entry name" value="Tetracycline Repressor, domain 2"/>
    <property type="match status" value="1"/>
</dbReference>
<proteinExistence type="predicted"/>
<dbReference type="SUPFAM" id="SSF48498">
    <property type="entry name" value="Tetracyclin repressor-like, C-terminal domain"/>
    <property type="match status" value="1"/>
</dbReference>
<accession>A0ABS8P9M4</accession>
<dbReference type="Proteomes" id="UP001199469">
    <property type="component" value="Unassembled WGS sequence"/>
</dbReference>
<feature type="DNA-binding region" description="H-T-H motif" evidence="4">
    <location>
        <begin position="42"/>
        <end position="61"/>
    </location>
</feature>
<dbReference type="PANTHER" id="PTHR30055">
    <property type="entry name" value="HTH-TYPE TRANSCRIPTIONAL REGULATOR RUTR"/>
    <property type="match status" value="1"/>
</dbReference>
<reference evidence="7 8" key="1">
    <citation type="submission" date="2021-11" db="EMBL/GenBank/DDBJ databases">
        <title>Draft genome sequence of Actinomycetospora sp. SF1 isolated from the rhizosphere soil.</title>
        <authorList>
            <person name="Duangmal K."/>
            <person name="Chantavorakit T."/>
        </authorList>
    </citation>
    <scope>NUCLEOTIDE SEQUENCE [LARGE SCALE GENOMIC DNA]</scope>
    <source>
        <strain evidence="7 8">TBRC 5722</strain>
    </source>
</reference>
<dbReference type="RefSeq" id="WP_230734773.1">
    <property type="nucleotide sequence ID" value="NZ_JAJNDB010000002.1"/>
</dbReference>
<name>A0ABS8P9M4_9PSEU</name>
<dbReference type="PRINTS" id="PR00455">
    <property type="entry name" value="HTHTETR"/>
</dbReference>
<evidence type="ECO:0000313" key="7">
    <source>
        <dbReference type="EMBL" id="MCD2194632.1"/>
    </source>
</evidence>
<evidence type="ECO:0000256" key="2">
    <source>
        <dbReference type="ARBA" id="ARBA00023125"/>
    </source>
</evidence>
<keyword evidence="3" id="KW-0804">Transcription</keyword>
<evidence type="ECO:0000256" key="3">
    <source>
        <dbReference type="ARBA" id="ARBA00023163"/>
    </source>
</evidence>
<comment type="caution">
    <text evidence="7">The sequence shown here is derived from an EMBL/GenBank/DDBJ whole genome shotgun (WGS) entry which is preliminary data.</text>
</comment>
<dbReference type="InterPro" id="IPR041490">
    <property type="entry name" value="KstR2_TetR_C"/>
</dbReference>
<feature type="region of interest" description="Disordered" evidence="5">
    <location>
        <begin position="1"/>
        <end position="21"/>
    </location>
</feature>
<dbReference type="PANTHER" id="PTHR30055:SF234">
    <property type="entry name" value="HTH-TYPE TRANSCRIPTIONAL REGULATOR BETI"/>
    <property type="match status" value="1"/>
</dbReference>
<evidence type="ECO:0000256" key="4">
    <source>
        <dbReference type="PROSITE-ProRule" id="PRU00335"/>
    </source>
</evidence>
<dbReference type="InterPro" id="IPR009057">
    <property type="entry name" value="Homeodomain-like_sf"/>
</dbReference>
<keyword evidence="2 4" id="KW-0238">DNA-binding</keyword>
<dbReference type="Pfam" id="PF17932">
    <property type="entry name" value="TetR_C_24"/>
    <property type="match status" value="1"/>
</dbReference>
<evidence type="ECO:0000256" key="5">
    <source>
        <dbReference type="SAM" id="MobiDB-lite"/>
    </source>
</evidence>
<dbReference type="InterPro" id="IPR001647">
    <property type="entry name" value="HTH_TetR"/>
</dbReference>
<evidence type="ECO:0000259" key="6">
    <source>
        <dbReference type="PROSITE" id="PS50977"/>
    </source>
</evidence>
<dbReference type="EMBL" id="JAJNDB010000002">
    <property type="protein sequence ID" value="MCD2194632.1"/>
    <property type="molecule type" value="Genomic_DNA"/>
</dbReference>
<dbReference type="InterPro" id="IPR050109">
    <property type="entry name" value="HTH-type_TetR-like_transc_reg"/>
</dbReference>
<dbReference type="SUPFAM" id="SSF46689">
    <property type="entry name" value="Homeodomain-like"/>
    <property type="match status" value="1"/>
</dbReference>
<organism evidence="7 8">
    <name type="scientific">Actinomycetospora endophytica</name>
    <dbReference type="NCBI Taxonomy" id="2291215"/>
    <lineage>
        <taxon>Bacteria</taxon>
        <taxon>Bacillati</taxon>
        <taxon>Actinomycetota</taxon>
        <taxon>Actinomycetes</taxon>
        <taxon>Pseudonocardiales</taxon>
        <taxon>Pseudonocardiaceae</taxon>
        <taxon>Actinomycetospora</taxon>
    </lineage>
</organism>
<keyword evidence="1" id="KW-0805">Transcription regulation</keyword>
<dbReference type="Pfam" id="PF00440">
    <property type="entry name" value="TetR_N"/>
    <property type="match status" value="1"/>
</dbReference>
<dbReference type="InterPro" id="IPR036271">
    <property type="entry name" value="Tet_transcr_reg_TetR-rel_C_sf"/>
</dbReference>
<sequence length="214" mass="23339">MSPRSPEAPGTAGQDRKSTRTRKRILESAAAVLRRRGYDGTRITEIAELAELRLPAVYYYFATREELISEVVVSGVRATHEHVAAALEALDGSVGALDRICVAATAHLEMVLVGHARAAAAMRTVSQLPDELRAPSRVEEARYGVLWRGLFDDAVARGELDPQLDPRGARMLVLGALNWASDWWDPEKGTVEEIAATARRLVHNALRAPGTDHG</sequence>
<dbReference type="Gene3D" id="1.10.10.60">
    <property type="entry name" value="Homeodomain-like"/>
    <property type="match status" value="1"/>
</dbReference>